<keyword evidence="2" id="KW-1185">Reference proteome</keyword>
<proteinExistence type="predicted"/>
<name>A0A7I8IHB6_SPIIN</name>
<dbReference type="EMBL" id="LR743590">
    <property type="protein sequence ID" value="CAA2617418.1"/>
    <property type="molecule type" value="Genomic_DNA"/>
</dbReference>
<dbReference type="EMBL" id="CACRZD030000003">
    <property type="protein sequence ID" value="CAA6657114.1"/>
    <property type="molecule type" value="Genomic_DNA"/>
</dbReference>
<protein>
    <submittedName>
        <fullName evidence="1">Uncharacterized protein</fullName>
    </submittedName>
</protein>
<dbReference type="AlphaFoldDB" id="A0A7I8IHB6"/>
<gene>
    <name evidence="1" type="ORF">SI7747_03003584</name>
</gene>
<accession>A0A7I8IHB6</accession>
<organism evidence="1">
    <name type="scientific">Spirodela intermedia</name>
    <name type="common">Intermediate duckweed</name>
    <dbReference type="NCBI Taxonomy" id="51605"/>
    <lineage>
        <taxon>Eukaryota</taxon>
        <taxon>Viridiplantae</taxon>
        <taxon>Streptophyta</taxon>
        <taxon>Embryophyta</taxon>
        <taxon>Tracheophyta</taxon>
        <taxon>Spermatophyta</taxon>
        <taxon>Magnoliopsida</taxon>
        <taxon>Liliopsida</taxon>
        <taxon>Araceae</taxon>
        <taxon>Lemnoideae</taxon>
        <taxon>Spirodela</taxon>
    </lineage>
</organism>
<sequence>MEFDELMMLCGLREDSTLTRSRFRTDLRNELRQEITLRDEENYMIDHDIEDQEEVRNFVQVLRKILIQPSHEDPQRTSISLHMSKVHILTKSL</sequence>
<evidence type="ECO:0000313" key="1">
    <source>
        <dbReference type="EMBL" id="CAA2617418.1"/>
    </source>
</evidence>
<dbReference type="Proteomes" id="UP001189122">
    <property type="component" value="Unassembled WGS sequence"/>
</dbReference>
<reference evidence="1 2" key="1">
    <citation type="submission" date="2019-12" db="EMBL/GenBank/DDBJ databases">
        <authorList>
            <person name="Scholz U."/>
            <person name="Mascher M."/>
            <person name="Fiebig A."/>
        </authorList>
    </citation>
    <scope>NUCLEOTIDE SEQUENCE</scope>
</reference>
<evidence type="ECO:0000313" key="2">
    <source>
        <dbReference type="Proteomes" id="UP001189122"/>
    </source>
</evidence>